<accession>A0A3M6U7G9</accession>
<name>A0A3M6U7G9_POCDA</name>
<protein>
    <submittedName>
        <fullName evidence="1">Uncharacterized protein</fullName>
    </submittedName>
</protein>
<sequence>MFVCQCKFSLRCQNNCQLNVESNPGLFWFYLTLFCDWSRRLAPLFRPIRCKTNKTLKTWSPAFSRASSSLLVFILSSHWLMIITYEMISDSFETCAMLVWVTFALSESTGED</sequence>
<gene>
    <name evidence="1" type="ORF">pdam_00017440</name>
</gene>
<evidence type="ECO:0000313" key="2">
    <source>
        <dbReference type="Proteomes" id="UP000275408"/>
    </source>
</evidence>
<dbReference type="EMBL" id="RCHS01002104">
    <property type="protein sequence ID" value="RMX49536.1"/>
    <property type="molecule type" value="Genomic_DNA"/>
</dbReference>
<organism evidence="1 2">
    <name type="scientific">Pocillopora damicornis</name>
    <name type="common">Cauliflower coral</name>
    <name type="synonym">Millepora damicornis</name>
    <dbReference type="NCBI Taxonomy" id="46731"/>
    <lineage>
        <taxon>Eukaryota</taxon>
        <taxon>Metazoa</taxon>
        <taxon>Cnidaria</taxon>
        <taxon>Anthozoa</taxon>
        <taxon>Hexacorallia</taxon>
        <taxon>Scleractinia</taxon>
        <taxon>Astrocoeniina</taxon>
        <taxon>Pocilloporidae</taxon>
        <taxon>Pocillopora</taxon>
    </lineage>
</organism>
<evidence type="ECO:0000313" key="1">
    <source>
        <dbReference type="EMBL" id="RMX49536.1"/>
    </source>
</evidence>
<proteinExistence type="predicted"/>
<comment type="caution">
    <text evidence="1">The sequence shown here is derived from an EMBL/GenBank/DDBJ whole genome shotgun (WGS) entry which is preliminary data.</text>
</comment>
<feature type="non-terminal residue" evidence="1">
    <location>
        <position position="112"/>
    </location>
</feature>
<dbReference type="Proteomes" id="UP000275408">
    <property type="component" value="Unassembled WGS sequence"/>
</dbReference>
<dbReference type="AlphaFoldDB" id="A0A3M6U7G9"/>
<reference evidence="1 2" key="1">
    <citation type="journal article" date="2018" name="Sci. Rep.">
        <title>Comparative analysis of the Pocillopora damicornis genome highlights role of immune system in coral evolution.</title>
        <authorList>
            <person name="Cunning R."/>
            <person name="Bay R.A."/>
            <person name="Gillette P."/>
            <person name="Baker A.C."/>
            <person name="Traylor-Knowles N."/>
        </authorList>
    </citation>
    <scope>NUCLEOTIDE SEQUENCE [LARGE SCALE GENOMIC DNA]</scope>
    <source>
        <strain evidence="1">RSMAS</strain>
        <tissue evidence="1">Whole animal</tissue>
    </source>
</reference>
<keyword evidence="2" id="KW-1185">Reference proteome</keyword>